<organism evidence="1 2">
    <name type="scientific">Romanomermis culicivorax</name>
    <name type="common">Nematode worm</name>
    <dbReference type="NCBI Taxonomy" id="13658"/>
    <lineage>
        <taxon>Eukaryota</taxon>
        <taxon>Metazoa</taxon>
        <taxon>Ecdysozoa</taxon>
        <taxon>Nematoda</taxon>
        <taxon>Enoplea</taxon>
        <taxon>Dorylaimia</taxon>
        <taxon>Mermithida</taxon>
        <taxon>Mermithoidea</taxon>
        <taxon>Mermithidae</taxon>
        <taxon>Romanomermis</taxon>
    </lineage>
</organism>
<dbReference type="AlphaFoldDB" id="A0A915KEI3"/>
<proteinExistence type="predicted"/>
<dbReference type="WBParaSite" id="nRc.2.0.1.t36795-RA">
    <property type="protein sequence ID" value="nRc.2.0.1.t36795-RA"/>
    <property type="gene ID" value="nRc.2.0.1.g36795"/>
</dbReference>
<sequence length="223" mass="25026">MLYTFNLQPCSPMVFAQLKRFQEMDNYFLLNNLPINPGEIQKILDTKEKFLVQNQILYYIGDEITPEPKLVIASELRDEILEACHDENITKKLIIMDHGPQCRLTPSFGIFDDLYPGDAETRTCLLDTSDPQLFNNITHPIAHHSPTITVGKGHHKNGPETSDAPPLPSICESTVNATHSHFCPPPVEWPQNFRPHAESRGTASWAITTTTRGQDDPSQHGAA</sequence>
<protein>
    <submittedName>
        <fullName evidence="2">Uncharacterized protein</fullName>
    </submittedName>
</protein>
<name>A0A915KEI3_ROMCU</name>
<evidence type="ECO:0000313" key="1">
    <source>
        <dbReference type="Proteomes" id="UP000887565"/>
    </source>
</evidence>
<evidence type="ECO:0000313" key="2">
    <source>
        <dbReference type="WBParaSite" id="nRc.2.0.1.t36795-RA"/>
    </source>
</evidence>
<reference evidence="2" key="1">
    <citation type="submission" date="2022-11" db="UniProtKB">
        <authorList>
            <consortium name="WormBaseParasite"/>
        </authorList>
    </citation>
    <scope>IDENTIFICATION</scope>
</reference>
<dbReference type="Proteomes" id="UP000887565">
    <property type="component" value="Unplaced"/>
</dbReference>
<accession>A0A915KEI3</accession>
<keyword evidence="1" id="KW-1185">Reference proteome</keyword>